<organism evidence="1 2">
    <name type="scientific">Zophobas morio</name>
    <dbReference type="NCBI Taxonomy" id="2755281"/>
    <lineage>
        <taxon>Eukaryota</taxon>
        <taxon>Metazoa</taxon>
        <taxon>Ecdysozoa</taxon>
        <taxon>Arthropoda</taxon>
        <taxon>Hexapoda</taxon>
        <taxon>Insecta</taxon>
        <taxon>Pterygota</taxon>
        <taxon>Neoptera</taxon>
        <taxon>Endopterygota</taxon>
        <taxon>Coleoptera</taxon>
        <taxon>Polyphaga</taxon>
        <taxon>Cucujiformia</taxon>
        <taxon>Tenebrionidae</taxon>
        <taxon>Zophobas</taxon>
    </lineage>
</organism>
<name>A0AA38J355_9CUCU</name>
<dbReference type="AlphaFoldDB" id="A0AA38J355"/>
<dbReference type="Proteomes" id="UP001168821">
    <property type="component" value="Unassembled WGS sequence"/>
</dbReference>
<protein>
    <submittedName>
        <fullName evidence="1">Uncharacterized protein</fullName>
    </submittedName>
</protein>
<sequence length="98" mass="10719">MPGRWSVGTLILQLMAGGEWNIPRLMPGGGGKGRGKGRAHRLIPRHTVLFCGKRREYIAGLISRSHTTSVVVGCQKRGAFQKKKQRVIAPPNATPLLH</sequence>
<dbReference type="EMBL" id="JALNTZ010000001">
    <property type="protein sequence ID" value="KAJ3666226.1"/>
    <property type="molecule type" value="Genomic_DNA"/>
</dbReference>
<gene>
    <name evidence="1" type="ORF">Zmor_001679</name>
</gene>
<evidence type="ECO:0000313" key="2">
    <source>
        <dbReference type="Proteomes" id="UP001168821"/>
    </source>
</evidence>
<comment type="caution">
    <text evidence="1">The sequence shown here is derived from an EMBL/GenBank/DDBJ whole genome shotgun (WGS) entry which is preliminary data.</text>
</comment>
<evidence type="ECO:0000313" key="1">
    <source>
        <dbReference type="EMBL" id="KAJ3666226.1"/>
    </source>
</evidence>
<proteinExistence type="predicted"/>
<accession>A0AA38J355</accession>
<keyword evidence="2" id="KW-1185">Reference proteome</keyword>
<reference evidence="1" key="1">
    <citation type="journal article" date="2023" name="G3 (Bethesda)">
        <title>Whole genome assemblies of Zophobas morio and Tenebrio molitor.</title>
        <authorList>
            <person name="Kaur S."/>
            <person name="Stinson S.A."/>
            <person name="diCenzo G.C."/>
        </authorList>
    </citation>
    <scope>NUCLEOTIDE SEQUENCE</scope>
    <source>
        <strain evidence="1">QUZm001</strain>
    </source>
</reference>